<organism evidence="3 4">
    <name type="scientific">Aspergillus turcosus</name>
    <dbReference type="NCBI Taxonomy" id="1245748"/>
    <lineage>
        <taxon>Eukaryota</taxon>
        <taxon>Fungi</taxon>
        <taxon>Dikarya</taxon>
        <taxon>Ascomycota</taxon>
        <taxon>Pezizomycotina</taxon>
        <taxon>Eurotiomycetes</taxon>
        <taxon>Eurotiomycetidae</taxon>
        <taxon>Eurotiales</taxon>
        <taxon>Aspergillaceae</taxon>
        <taxon>Aspergillus</taxon>
        <taxon>Aspergillus subgen. Fumigati</taxon>
    </lineage>
</organism>
<keyword evidence="2" id="KW-0472">Membrane</keyword>
<feature type="compositionally biased region" description="Basic and acidic residues" evidence="1">
    <location>
        <begin position="1"/>
        <end position="20"/>
    </location>
</feature>
<dbReference type="Proteomes" id="UP000215289">
    <property type="component" value="Unassembled WGS sequence"/>
</dbReference>
<proteinExistence type="predicted"/>
<feature type="region of interest" description="Disordered" evidence="1">
    <location>
        <begin position="1"/>
        <end position="34"/>
    </location>
</feature>
<evidence type="ECO:0000256" key="1">
    <source>
        <dbReference type="SAM" id="MobiDB-lite"/>
    </source>
</evidence>
<keyword evidence="2" id="KW-0812">Transmembrane</keyword>
<feature type="transmembrane region" description="Helical" evidence="2">
    <location>
        <begin position="95"/>
        <end position="113"/>
    </location>
</feature>
<protein>
    <submittedName>
        <fullName evidence="3">Uncharacterized protein</fullName>
    </submittedName>
</protein>
<name>A0A229XAG4_9EURO</name>
<reference evidence="3 4" key="1">
    <citation type="submission" date="2018-08" db="EMBL/GenBank/DDBJ databases">
        <title>Draft genome sequences of two Aspergillus turcosus clinical strains isolated from bronchoalveolar lavage fluid: one azole-susceptible and the other azole-resistant.</title>
        <authorList>
            <person name="Parent-Michaud M."/>
            <person name="Dufresne P.J."/>
            <person name="Fournier E."/>
            <person name="Martineau C."/>
            <person name="Moreira S."/>
            <person name="Perkins V."/>
            <person name="De Repentigny L."/>
            <person name="Dufresne S.F."/>
        </authorList>
    </citation>
    <scope>NUCLEOTIDE SEQUENCE [LARGE SCALE GENOMIC DNA]</scope>
    <source>
        <strain evidence="3">HMR AF 1038</strain>
    </source>
</reference>
<comment type="caution">
    <text evidence="3">The sequence shown here is derived from an EMBL/GenBank/DDBJ whole genome shotgun (WGS) entry which is preliminary data.</text>
</comment>
<dbReference type="AlphaFoldDB" id="A0A229XAG4"/>
<evidence type="ECO:0000256" key="2">
    <source>
        <dbReference type="SAM" id="Phobius"/>
    </source>
</evidence>
<evidence type="ECO:0000313" key="3">
    <source>
        <dbReference type="EMBL" id="RLL97868.1"/>
    </source>
</evidence>
<keyword evidence="2" id="KW-1133">Transmembrane helix</keyword>
<accession>A0A229XAG4</accession>
<keyword evidence="4" id="KW-1185">Reference proteome</keyword>
<gene>
    <name evidence="3" type="ORF">CFD26_105884</name>
</gene>
<dbReference type="EMBL" id="NIDN02000066">
    <property type="protein sequence ID" value="RLL97868.1"/>
    <property type="molecule type" value="Genomic_DNA"/>
</dbReference>
<feature type="transmembrane region" description="Helical" evidence="2">
    <location>
        <begin position="61"/>
        <end position="83"/>
    </location>
</feature>
<evidence type="ECO:0000313" key="4">
    <source>
        <dbReference type="Proteomes" id="UP000215289"/>
    </source>
</evidence>
<sequence length="132" mass="15162">MIDMENRYLNDKKDNSKIDDGENNSGSPSGPDYPEVDRAIISVYMRTPSAIRLQSFVRDNIFAVLLSIFALIFLFYKCCAAFSAESNCHRRTQDLMFGIGITLFVLHIYTRSVRVRWERRLQSASDRRIGSA</sequence>